<evidence type="ECO:0000256" key="2">
    <source>
        <dbReference type="SAM" id="MobiDB-lite"/>
    </source>
</evidence>
<dbReference type="Pfam" id="PF00229">
    <property type="entry name" value="TNF"/>
    <property type="match status" value="1"/>
</dbReference>
<dbReference type="GO" id="GO:0006955">
    <property type="term" value="P:immune response"/>
    <property type="evidence" value="ECO:0007669"/>
    <property type="project" value="InterPro"/>
</dbReference>
<evidence type="ECO:0000313" key="5">
    <source>
        <dbReference type="Proteomes" id="UP000265180"/>
    </source>
</evidence>
<sequence>MEAKHLARPTITNHNHELHRAEGGHLSRGVCGRSAEAVSGQEVAGDAAQGGDSAAAPLLHVARPPQLQHCVWTLQAAGESHMLDLLLWHLRNSQTREAHDAALHRQMKPNTHVILFSCPAVLETKNGSHDCKHLEWYPHFNSSITYENSSIMVPETGVYFVYVRFILGCYESNTNFRIKLERWNEGYTKYPILMTAKWSLTCSSSHNVFVGELFELNKGDQLKVKVEEGCDVILDSTFGAFFQ</sequence>
<dbReference type="GO" id="GO:0005164">
    <property type="term" value="F:tumor necrosis factor receptor binding"/>
    <property type="evidence" value="ECO:0007669"/>
    <property type="project" value="InterPro"/>
</dbReference>
<dbReference type="Gene3D" id="2.60.120.40">
    <property type="match status" value="1"/>
</dbReference>
<feature type="compositionally biased region" description="Basic and acidic residues" evidence="2">
    <location>
        <begin position="14"/>
        <end position="25"/>
    </location>
</feature>
<evidence type="ECO:0000256" key="1">
    <source>
        <dbReference type="ARBA" id="ARBA00008670"/>
    </source>
</evidence>
<dbReference type="GO" id="GO:0016020">
    <property type="term" value="C:membrane"/>
    <property type="evidence" value="ECO:0007669"/>
    <property type="project" value="InterPro"/>
</dbReference>
<evidence type="ECO:0000313" key="4">
    <source>
        <dbReference type="Ensembl" id="ENSORLP00020023421.1"/>
    </source>
</evidence>
<dbReference type="PROSITE" id="PS50049">
    <property type="entry name" value="THD_2"/>
    <property type="match status" value="1"/>
</dbReference>
<dbReference type="InterPro" id="IPR008983">
    <property type="entry name" value="Tumour_necrosis_fac-like_dom"/>
</dbReference>
<dbReference type="Proteomes" id="UP000265180">
    <property type="component" value="Chromosome 12"/>
</dbReference>
<dbReference type="Ensembl" id="ENSORLT00020009594.1">
    <property type="protein sequence ID" value="ENSORLP00020023421.1"/>
    <property type="gene ID" value="ENSORLG00020004241.1"/>
</dbReference>
<reference evidence="4" key="4">
    <citation type="submission" date="2025-09" db="UniProtKB">
        <authorList>
            <consortium name="Ensembl"/>
        </authorList>
    </citation>
    <scope>IDENTIFICATION</scope>
    <source>
        <strain evidence="4">HNI</strain>
    </source>
</reference>
<name>A0A3P9LRV6_ORYLA</name>
<accession>A0A3P9LRV6</accession>
<evidence type="ECO:0000259" key="3">
    <source>
        <dbReference type="PROSITE" id="PS50049"/>
    </source>
</evidence>
<reference key="1">
    <citation type="journal article" date="2007" name="Nature">
        <title>The medaka draft genome and insights into vertebrate genome evolution.</title>
        <authorList>
            <person name="Kasahara M."/>
            <person name="Naruse K."/>
            <person name="Sasaki S."/>
            <person name="Nakatani Y."/>
            <person name="Qu W."/>
            <person name="Ahsan B."/>
            <person name="Yamada T."/>
            <person name="Nagayasu Y."/>
            <person name="Doi K."/>
            <person name="Kasai Y."/>
            <person name="Jindo T."/>
            <person name="Kobayashi D."/>
            <person name="Shimada A."/>
            <person name="Toyoda A."/>
            <person name="Kuroki Y."/>
            <person name="Fujiyama A."/>
            <person name="Sasaki T."/>
            <person name="Shimizu A."/>
            <person name="Asakawa S."/>
            <person name="Shimizu N."/>
            <person name="Hashimoto S."/>
            <person name="Yang J."/>
            <person name="Lee Y."/>
            <person name="Matsushima K."/>
            <person name="Sugano S."/>
            <person name="Sakaizumi M."/>
            <person name="Narita T."/>
            <person name="Ohishi K."/>
            <person name="Haga S."/>
            <person name="Ohta F."/>
            <person name="Nomoto H."/>
            <person name="Nogata K."/>
            <person name="Morishita T."/>
            <person name="Endo T."/>
            <person name="Shin-I T."/>
            <person name="Takeda H."/>
            <person name="Morishita S."/>
            <person name="Kohara Y."/>
        </authorList>
    </citation>
    <scope>NUCLEOTIDE SEQUENCE [LARGE SCALE GENOMIC DNA]</scope>
    <source>
        <strain>Hd-rR</strain>
    </source>
</reference>
<proteinExistence type="inferred from homology"/>
<reference evidence="4 5" key="2">
    <citation type="submission" date="2017-04" db="EMBL/GenBank/DDBJ databases">
        <title>CpG methylation of centromeres and impact of large insertions on vertebrate speciation.</title>
        <authorList>
            <person name="Ichikawa K."/>
            <person name="Yoshimura J."/>
            <person name="Morishita S."/>
        </authorList>
    </citation>
    <scope>NUCLEOTIDE SEQUENCE</scope>
    <source>
        <strain evidence="4 5">HNI</strain>
    </source>
</reference>
<dbReference type="SUPFAM" id="SSF49842">
    <property type="entry name" value="TNF-like"/>
    <property type="match status" value="1"/>
</dbReference>
<feature type="domain" description="THD" evidence="3">
    <location>
        <begin position="119"/>
        <end position="243"/>
    </location>
</feature>
<organism evidence="4 5">
    <name type="scientific">Oryzias latipes</name>
    <name type="common">Japanese rice fish</name>
    <name type="synonym">Japanese killifish</name>
    <dbReference type="NCBI Taxonomy" id="8090"/>
    <lineage>
        <taxon>Eukaryota</taxon>
        <taxon>Metazoa</taxon>
        <taxon>Chordata</taxon>
        <taxon>Craniata</taxon>
        <taxon>Vertebrata</taxon>
        <taxon>Euteleostomi</taxon>
        <taxon>Actinopterygii</taxon>
        <taxon>Neopterygii</taxon>
        <taxon>Teleostei</taxon>
        <taxon>Neoteleostei</taxon>
        <taxon>Acanthomorphata</taxon>
        <taxon>Ovalentaria</taxon>
        <taxon>Atherinomorphae</taxon>
        <taxon>Beloniformes</taxon>
        <taxon>Adrianichthyidae</taxon>
        <taxon>Oryziinae</taxon>
        <taxon>Oryzias</taxon>
    </lineage>
</organism>
<feature type="region of interest" description="Disordered" evidence="2">
    <location>
        <begin position="1"/>
        <end position="26"/>
    </location>
</feature>
<dbReference type="AlphaFoldDB" id="A0A3P9LRV6"/>
<comment type="similarity">
    <text evidence="1">Belongs to the tumor necrosis factor family.</text>
</comment>
<dbReference type="InterPro" id="IPR006052">
    <property type="entry name" value="TNF_dom"/>
</dbReference>
<reference evidence="4" key="3">
    <citation type="submission" date="2025-08" db="UniProtKB">
        <authorList>
            <consortium name="Ensembl"/>
        </authorList>
    </citation>
    <scope>IDENTIFICATION</scope>
    <source>
        <strain evidence="4">HNI</strain>
    </source>
</reference>
<protein>
    <recommendedName>
        <fullName evidence="3">THD domain-containing protein</fullName>
    </recommendedName>
</protein>